<evidence type="ECO:0000313" key="2">
    <source>
        <dbReference type="Proteomes" id="UP000011205"/>
    </source>
</evidence>
<gene>
    <name evidence="1" type="ORF">STVIR_2054</name>
</gene>
<dbReference type="PATRIC" id="fig|1160705.3.peg.2044"/>
<evidence type="ECO:0000313" key="1">
    <source>
        <dbReference type="EMBL" id="ELS57040.1"/>
    </source>
</evidence>
<proteinExistence type="predicted"/>
<accession>L8PKQ3</accession>
<organism evidence="1 2">
    <name type="scientific">Streptomyces viridochromogenes Tue57</name>
    <dbReference type="NCBI Taxonomy" id="1160705"/>
    <lineage>
        <taxon>Bacteria</taxon>
        <taxon>Bacillati</taxon>
        <taxon>Actinomycetota</taxon>
        <taxon>Actinomycetes</taxon>
        <taxon>Kitasatosporales</taxon>
        <taxon>Streptomycetaceae</taxon>
        <taxon>Streptomyces</taxon>
    </lineage>
</organism>
<reference evidence="1 2" key="1">
    <citation type="journal article" date="2013" name="Genome Announc.">
        <title>Draft Genome Sequence of Streptomyces viridochromogenes Strain Tu57, Producer of Avilamycin.</title>
        <authorList>
            <person name="Gruning B.A."/>
            <person name="Erxleben A."/>
            <person name="Hahnlein A."/>
            <person name="Gunther S."/>
        </authorList>
    </citation>
    <scope>NUCLEOTIDE SEQUENCE [LARGE SCALE GENOMIC DNA]</scope>
    <source>
        <strain evidence="1 2">Tue57</strain>
    </source>
</reference>
<dbReference type="Proteomes" id="UP000011205">
    <property type="component" value="Unassembled WGS sequence"/>
</dbReference>
<name>L8PKQ3_STRVR</name>
<dbReference type="EMBL" id="AMLP01000065">
    <property type="protein sequence ID" value="ELS57040.1"/>
    <property type="molecule type" value="Genomic_DNA"/>
</dbReference>
<protein>
    <submittedName>
        <fullName evidence="1">Uncharacterized protein</fullName>
    </submittedName>
</protein>
<dbReference type="AlphaFoldDB" id="L8PKQ3"/>
<sequence length="47" mass="4970">MRPRPGLLQEHLEECGRGFVLSGPSGARLPVLDVAVMVEGVTVPDAL</sequence>
<comment type="caution">
    <text evidence="1">The sequence shown here is derived from an EMBL/GenBank/DDBJ whole genome shotgun (WGS) entry which is preliminary data.</text>
</comment>